<evidence type="ECO:0000313" key="11">
    <source>
        <dbReference type="EMBL" id="KAJ8971862.1"/>
    </source>
</evidence>
<accession>A0ABQ9J2V4</accession>
<reference evidence="11" key="1">
    <citation type="journal article" date="2023" name="Insect Mol. Biol.">
        <title>Genome sequencing provides insights into the evolution of gene families encoding plant cell wall-degrading enzymes in longhorned beetles.</title>
        <authorList>
            <person name="Shin N.R."/>
            <person name="Okamura Y."/>
            <person name="Kirsch R."/>
            <person name="Pauchet Y."/>
        </authorList>
    </citation>
    <scope>NUCLEOTIDE SEQUENCE</scope>
    <source>
        <strain evidence="11">MMC_N1</strain>
    </source>
</reference>
<dbReference type="InterPro" id="IPR052288">
    <property type="entry name" value="GH45_Enzymes"/>
</dbReference>
<dbReference type="InterPro" id="IPR000334">
    <property type="entry name" value="Glyco_hydro_45"/>
</dbReference>
<evidence type="ECO:0000256" key="3">
    <source>
        <dbReference type="ARBA" id="ARBA00012601"/>
    </source>
</evidence>
<dbReference type="Pfam" id="PF02015">
    <property type="entry name" value="Glyco_hydro_45"/>
    <property type="match status" value="1"/>
</dbReference>
<proteinExistence type="inferred from homology"/>
<evidence type="ECO:0000259" key="10">
    <source>
        <dbReference type="Pfam" id="PF02015"/>
    </source>
</evidence>
<dbReference type="InterPro" id="IPR036908">
    <property type="entry name" value="RlpA-like_sf"/>
</dbReference>
<keyword evidence="9" id="KW-0732">Signal</keyword>
<dbReference type="PANTHER" id="PTHR39730">
    <property type="entry name" value="ENDOGLUCANASE 1"/>
    <property type="match status" value="1"/>
</dbReference>
<evidence type="ECO:0000256" key="9">
    <source>
        <dbReference type="SAM" id="SignalP"/>
    </source>
</evidence>
<evidence type="ECO:0000256" key="6">
    <source>
        <dbReference type="ARBA" id="ARBA00023277"/>
    </source>
</evidence>
<keyword evidence="7" id="KW-0326">Glycosidase</keyword>
<dbReference type="Gene3D" id="2.40.40.10">
    <property type="entry name" value="RlpA-like domain"/>
    <property type="match status" value="1"/>
</dbReference>
<dbReference type="PANTHER" id="PTHR39730:SF1">
    <property type="entry name" value="ENDOGLUCANASE 1"/>
    <property type="match status" value="1"/>
</dbReference>
<comment type="similarity">
    <text evidence="2">Belongs to the glycosyl hydrolase 45 (cellulase K) family.</text>
</comment>
<gene>
    <name evidence="11" type="ORF">NQ317_008538</name>
</gene>
<evidence type="ECO:0000256" key="2">
    <source>
        <dbReference type="ARBA" id="ARBA00007793"/>
    </source>
</evidence>
<evidence type="ECO:0000256" key="7">
    <source>
        <dbReference type="ARBA" id="ARBA00023295"/>
    </source>
</evidence>
<dbReference type="EC" id="3.2.1.4" evidence="3"/>
<feature type="signal peptide" evidence="9">
    <location>
        <begin position="1"/>
        <end position="23"/>
    </location>
</feature>
<keyword evidence="5" id="KW-0136">Cellulose degradation</keyword>
<feature type="domain" description="Glycosyl hydrolases family 45 active site" evidence="10">
    <location>
        <begin position="39"/>
        <end position="240"/>
    </location>
</feature>
<keyword evidence="6" id="KW-0119">Carbohydrate metabolism</keyword>
<dbReference type="SUPFAM" id="SSF50685">
    <property type="entry name" value="Barwin-like endoglucanases"/>
    <property type="match status" value="1"/>
</dbReference>
<keyword evidence="12" id="KW-1185">Reference proteome</keyword>
<feature type="chain" id="PRO_5046300930" description="cellulase" evidence="9">
    <location>
        <begin position="24"/>
        <end position="245"/>
    </location>
</feature>
<keyword evidence="4" id="KW-0378">Hydrolase</keyword>
<name>A0ABQ9J2V4_9CUCU</name>
<evidence type="ECO:0000256" key="8">
    <source>
        <dbReference type="ARBA" id="ARBA00023326"/>
    </source>
</evidence>
<organism evidence="11 12">
    <name type="scientific">Molorchus minor</name>
    <dbReference type="NCBI Taxonomy" id="1323400"/>
    <lineage>
        <taxon>Eukaryota</taxon>
        <taxon>Metazoa</taxon>
        <taxon>Ecdysozoa</taxon>
        <taxon>Arthropoda</taxon>
        <taxon>Hexapoda</taxon>
        <taxon>Insecta</taxon>
        <taxon>Pterygota</taxon>
        <taxon>Neoptera</taxon>
        <taxon>Endopterygota</taxon>
        <taxon>Coleoptera</taxon>
        <taxon>Polyphaga</taxon>
        <taxon>Cucujiformia</taxon>
        <taxon>Chrysomeloidea</taxon>
        <taxon>Cerambycidae</taxon>
        <taxon>Lamiinae</taxon>
        <taxon>Monochamini</taxon>
        <taxon>Molorchus</taxon>
    </lineage>
</organism>
<dbReference type="EMBL" id="JAPWTJ010001423">
    <property type="protein sequence ID" value="KAJ8971862.1"/>
    <property type="molecule type" value="Genomic_DNA"/>
</dbReference>
<sequence>MKIEVFVVVALTVFLATIPSFSADDIIAEPIEGGLTGTGYATRMWDCCKPACAWRSVAYIDPPVRSCEADGSTTSSSIFDTSGCEDGGTSFICNDQHSWVVNSTFALGFAGTPLDDGNGVDNKLCCSCFLLQYTGSQHKQFIVQIINGGSDYSEHQFDLVIPGGGVGAFPNGCTRQWGAPVGGWGEQYGGVTSEAGCDDLPEALQEYCHFRFQFLEDVSNLNITFTQVKCPTQLTDITGCFWGED</sequence>
<evidence type="ECO:0000313" key="12">
    <source>
        <dbReference type="Proteomes" id="UP001162164"/>
    </source>
</evidence>
<dbReference type="Proteomes" id="UP001162164">
    <property type="component" value="Unassembled WGS sequence"/>
</dbReference>
<evidence type="ECO:0000256" key="1">
    <source>
        <dbReference type="ARBA" id="ARBA00000966"/>
    </source>
</evidence>
<comment type="catalytic activity">
    <reaction evidence="1">
        <text>Endohydrolysis of (1-&gt;4)-beta-D-glucosidic linkages in cellulose, lichenin and cereal beta-D-glucans.</text>
        <dbReference type="EC" id="3.2.1.4"/>
    </reaction>
</comment>
<evidence type="ECO:0000256" key="5">
    <source>
        <dbReference type="ARBA" id="ARBA00023001"/>
    </source>
</evidence>
<evidence type="ECO:0000256" key="4">
    <source>
        <dbReference type="ARBA" id="ARBA00022801"/>
    </source>
</evidence>
<keyword evidence="8" id="KW-0624">Polysaccharide degradation</keyword>
<comment type="caution">
    <text evidence="11">The sequence shown here is derived from an EMBL/GenBank/DDBJ whole genome shotgun (WGS) entry which is preliminary data.</text>
</comment>
<protein>
    <recommendedName>
        <fullName evidence="3">cellulase</fullName>
        <ecNumber evidence="3">3.2.1.4</ecNumber>
    </recommendedName>
</protein>